<reference evidence="1 3" key="1">
    <citation type="submission" date="2018-06" db="EMBL/GenBank/DDBJ databases">
        <authorList>
            <consortium name="Pathogen Informatics"/>
            <person name="Doyle S."/>
        </authorList>
    </citation>
    <scope>NUCLEOTIDE SEQUENCE [LARGE SCALE GENOMIC DNA]</scope>
    <source>
        <strain evidence="1 3">NCTC11159</strain>
    </source>
</reference>
<organism evidence="1 3">
    <name type="scientific">Iodobacter fluviatilis</name>
    <dbReference type="NCBI Taxonomy" id="537"/>
    <lineage>
        <taxon>Bacteria</taxon>
        <taxon>Pseudomonadati</taxon>
        <taxon>Pseudomonadota</taxon>
        <taxon>Betaproteobacteria</taxon>
        <taxon>Neisseriales</taxon>
        <taxon>Chitinibacteraceae</taxon>
        <taxon>Iodobacter</taxon>
    </lineage>
</organism>
<accession>A0A377Q6S6</accession>
<dbReference type="RefSeq" id="WP_115226814.1">
    <property type="nucleotide sequence ID" value="NZ_CAWOLO010000002.1"/>
</dbReference>
<keyword evidence="4" id="KW-1185">Reference proteome</keyword>
<dbReference type="InterPro" id="IPR011990">
    <property type="entry name" value="TPR-like_helical_dom_sf"/>
</dbReference>
<reference evidence="2 4" key="2">
    <citation type="submission" date="2019-03" db="EMBL/GenBank/DDBJ databases">
        <title>Genomic Encyclopedia of Type Strains, Phase IV (KMG-IV): sequencing the most valuable type-strain genomes for metagenomic binning, comparative biology and taxonomic classification.</title>
        <authorList>
            <person name="Goeker M."/>
        </authorList>
    </citation>
    <scope>NUCLEOTIDE SEQUENCE [LARGE SCALE GENOMIC DNA]</scope>
    <source>
        <strain evidence="2 4">DSM 3764</strain>
    </source>
</reference>
<sequence length="267" mass="29391">MKKPILLLMLVLAGGVILSFWQSPAAVLSSLVATVKSPAEPDHAETISTAALQAKDKNISQSAMLQASPFSKDKRIDLSNDEVKTDPHLNTAMNTPDKEVISPEEAARRKKMEALGYMVPADYLTKDLQSLKKLAKSGDAYAMVHLGEKYYFELNKNPENPDYDPQTDYANQAKSTFKDALVAGNIRSAGIIAELYLQENNLVDAYAWHLISDRLGDSISADWFRSTKVYTEASDQLKQAAKAKLPVLIAELDGRSKAANRTPIFKS</sequence>
<evidence type="ECO:0000313" key="3">
    <source>
        <dbReference type="Proteomes" id="UP000255108"/>
    </source>
</evidence>
<dbReference type="EMBL" id="SMBT01000002">
    <property type="protein sequence ID" value="TCU89139.1"/>
    <property type="molecule type" value="Genomic_DNA"/>
</dbReference>
<evidence type="ECO:0000313" key="4">
    <source>
        <dbReference type="Proteomes" id="UP000295794"/>
    </source>
</evidence>
<evidence type="ECO:0000313" key="1">
    <source>
        <dbReference type="EMBL" id="STQ90507.1"/>
    </source>
</evidence>
<name>A0A377Q6S6_9NEIS</name>
<dbReference type="AlphaFoldDB" id="A0A377Q6S6"/>
<dbReference type="SUPFAM" id="SSF81901">
    <property type="entry name" value="HCP-like"/>
    <property type="match status" value="1"/>
</dbReference>
<dbReference type="Gene3D" id="1.25.40.10">
    <property type="entry name" value="Tetratricopeptide repeat domain"/>
    <property type="match status" value="1"/>
</dbReference>
<protein>
    <submittedName>
        <fullName evidence="1">Uncharacterized protein</fullName>
    </submittedName>
</protein>
<dbReference type="OrthoDB" id="8781926at2"/>
<proteinExistence type="predicted"/>
<gene>
    <name evidence="2" type="ORF">EV682_10248</name>
    <name evidence="1" type="ORF">NCTC11159_01571</name>
</gene>
<dbReference type="Proteomes" id="UP000295794">
    <property type="component" value="Unassembled WGS sequence"/>
</dbReference>
<dbReference type="EMBL" id="UGHR01000001">
    <property type="protein sequence ID" value="STQ90507.1"/>
    <property type="molecule type" value="Genomic_DNA"/>
</dbReference>
<evidence type="ECO:0000313" key="2">
    <source>
        <dbReference type="EMBL" id="TCU89139.1"/>
    </source>
</evidence>
<dbReference type="Proteomes" id="UP000255108">
    <property type="component" value="Unassembled WGS sequence"/>
</dbReference>